<keyword evidence="1" id="KW-0472">Membrane</keyword>
<sequence>MEQGRGGLAGSLVPLVVDVAVPTGAYYVLGRGCGFSDVSALAWSSVVPVGRALWGLVAERRLNWLAAVMLVSNVLALAVSVFTGDARLLLIKDSVLMGSGGLCVLVAAGLFGRPVLNAVLKPWVTRGEAGRGAAWERLADGGGAFAGLARQFSLLVGGGLLVESVVRIVGAYTVPVSTMVSVGPVVSVGIMLLVVKVAVRRSVRPMASAVDREAVRQRAGARPLGSAVEFAA</sequence>
<keyword evidence="1" id="KW-1133">Transmembrane helix</keyword>
<feature type="transmembrane region" description="Helical" evidence="1">
    <location>
        <begin position="95"/>
        <end position="116"/>
    </location>
</feature>
<reference evidence="2" key="1">
    <citation type="submission" date="2022-10" db="EMBL/GenBank/DDBJ databases">
        <title>Streptomyces beihaiensis sp. nov., a chitin degrading actinobacterium, isolated from shrimp pond soil.</title>
        <authorList>
            <person name="Xie J."/>
            <person name="Shen N."/>
        </authorList>
    </citation>
    <scope>NUCLEOTIDE SEQUENCE</scope>
    <source>
        <strain evidence="2">GXMU-J5</strain>
    </source>
</reference>
<accession>A0ABT3TS47</accession>
<keyword evidence="1" id="KW-0812">Transmembrane</keyword>
<organism evidence="2 3">
    <name type="scientific">Streptomyces beihaiensis</name>
    <dbReference type="NCBI Taxonomy" id="2984495"/>
    <lineage>
        <taxon>Bacteria</taxon>
        <taxon>Bacillati</taxon>
        <taxon>Actinomycetota</taxon>
        <taxon>Actinomycetes</taxon>
        <taxon>Kitasatosporales</taxon>
        <taxon>Streptomycetaceae</taxon>
        <taxon>Streptomyces</taxon>
    </lineage>
</organism>
<keyword evidence="3" id="KW-1185">Reference proteome</keyword>
<evidence type="ECO:0000256" key="1">
    <source>
        <dbReference type="SAM" id="Phobius"/>
    </source>
</evidence>
<feature type="transmembrane region" description="Helical" evidence="1">
    <location>
        <begin position="64"/>
        <end position="83"/>
    </location>
</feature>
<protein>
    <recommendedName>
        <fullName evidence="4">Intracellular septation protein A</fullName>
    </recommendedName>
</protein>
<comment type="caution">
    <text evidence="2">The sequence shown here is derived from an EMBL/GenBank/DDBJ whole genome shotgun (WGS) entry which is preliminary data.</text>
</comment>
<feature type="transmembrane region" description="Helical" evidence="1">
    <location>
        <begin position="180"/>
        <end position="199"/>
    </location>
</feature>
<proteinExistence type="predicted"/>
<dbReference type="Proteomes" id="UP001163064">
    <property type="component" value="Unassembled WGS sequence"/>
</dbReference>
<feature type="transmembrane region" description="Helical" evidence="1">
    <location>
        <begin position="152"/>
        <end position="174"/>
    </location>
</feature>
<evidence type="ECO:0008006" key="4">
    <source>
        <dbReference type="Google" id="ProtNLM"/>
    </source>
</evidence>
<feature type="transmembrane region" description="Helical" evidence="1">
    <location>
        <begin position="7"/>
        <end position="28"/>
    </location>
</feature>
<feature type="transmembrane region" description="Helical" evidence="1">
    <location>
        <begin position="40"/>
        <end position="57"/>
    </location>
</feature>
<dbReference type="RefSeq" id="WP_266597994.1">
    <property type="nucleotide sequence ID" value="NZ_JAPHNL010000070.1"/>
</dbReference>
<gene>
    <name evidence="2" type="ORF">OFY01_08835</name>
</gene>
<evidence type="ECO:0000313" key="3">
    <source>
        <dbReference type="Proteomes" id="UP001163064"/>
    </source>
</evidence>
<evidence type="ECO:0000313" key="2">
    <source>
        <dbReference type="EMBL" id="MCX3059864.1"/>
    </source>
</evidence>
<dbReference type="EMBL" id="JAPHNL010000070">
    <property type="protein sequence ID" value="MCX3059864.1"/>
    <property type="molecule type" value="Genomic_DNA"/>
</dbReference>
<name>A0ABT3TS47_9ACTN</name>
<dbReference type="NCBIfam" id="NF041646">
    <property type="entry name" value="VC0807_fam"/>
    <property type="match status" value="1"/>
</dbReference>